<proteinExistence type="inferred from homology"/>
<dbReference type="InterPro" id="IPR000037">
    <property type="entry name" value="SsrA-bd_prot"/>
</dbReference>
<dbReference type="NCBIfam" id="TIGR00086">
    <property type="entry name" value="smpB"/>
    <property type="match status" value="1"/>
</dbReference>
<dbReference type="PANTHER" id="PTHR30308">
    <property type="entry name" value="TMRNA-BINDING COMPONENT OF TRANS-TRANSLATION TAGGING COMPLEX"/>
    <property type="match status" value="1"/>
</dbReference>
<dbReference type="Pfam" id="PF01668">
    <property type="entry name" value="SmpB"/>
    <property type="match status" value="1"/>
</dbReference>
<evidence type="ECO:0000256" key="2">
    <source>
        <dbReference type="ARBA" id="ARBA00022884"/>
    </source>
</evidence>
<dbReference type="PANTHER" id="PTHR30308:SF2">
    <property type="entry name" value="SSRA-BINDING PROTEIN"/>
    <property type="match status" value="1"/>
</dbReference>
<gene>
    <name evidence="3" type="ORF">UFOVP1604_150</name>
</gene>
<dbReference type="HAMAP" id="MF_00023">
    <property type="entry name" value="SmpB"/>
    <property type="match status" value="1"/>
</dbReference>
<keyword evidence="2" id="KW-0694">RNA-binding</keyword>
<evidence type="ECO:0000256" key="1">
    <source>
        <dbReference type="ARBA" id="ARBA00022490"/>
    </source>
</evidence>
<evidence type="ECO:0000313" key="3">
    <source>
        <dbReference type="EMBL" id="CAB4219067.1"/>
    </source>
</evidence>
<reference evidence="3" key="1">
    <citation type="submission" date="2020-05" db="EMBL/GenBank/DDBJ databases">
        <authorList>
            <person name="Chiriac C."/>
            <person name="Salcher M."/>
            <person name="Ghai R."/>
            <person name="Kavagutti S V."/>
        </authorList>
    </citation>
    <scope>NUCLEOTIDE SEQUENCE</scope>
</reference>
<dbReference type="PROSITE" id="PS01317">
    <property type="entry name" value="SSRP"/>
    <property type="match status" value="1"/>
</dbReference>
<protein>
    <submittedName>
        <fullName evidence="3">SmpB tmRNA-binding protein</fullName>
    </submittedName>
</protein>
<dbReference type="EMBL" id="LR797474">
    <property type="protein sequence ID" value="CAB4219067.1"/>
    <property type="molecule type" value="Genomic_DNA"/>
</dbReference>
<accession>A0A6J5SXA1</accession>
<sequence>MQPLFIRHFLNNNFYLPKSWYNNIMIAENRKAKYEYEFIERWTAGISLVGSEVKSVKAGLLDFTGSWCELRNGECWLKDLYIKESATAFSHQDKRERRLLLTKKELKKLDKLMDKGLTIVPVSIQVNPKGLIKVSIALAKGKKLWDKRQVIKNRDADRALLVSG</sequence>
<dbReference type="InterPro" id="IPR020081">
    <property type="entry name" value="SsrA-bd_prot_CS"/>
</dbReference>
<dbReference type="NCBIfam" id="NF003843">
    <property type="entry name" value="PRK05422.1"/>
    <property type="match status" value="1"/>
</dbReference>
<keyword evidence="1" id="KW-0963">Cytoplasm</keyword>
<dbReference type="InterPro" id="IPR023620">
    <property type="entry name" value="SmpB"/>
</dbReference>
<organism evidence="3">
    <name type="scientific">uncultured Caudovirales phage</name>
    <dbReference type="NCBI Taxonomy" id="2100421"/>
    <lineage>
        <taxon>Viruses</taxon>
        <taxon>Duplodnaviria</taxon>
        <taxon>Heunggongvirae</taxon>
        <taxon>Uroviricota</taxon>
        <taxon>Caudoviricetes</taxon>
        <taxon>Peduoviridae</taxon>
        <taxon>Maltschvirus</taxon>
        <taxon>Maltschvirus maltsch</taxon>
    </lineage>
</organism>
<dbReference type="Gene3D" id="2.40.280.10">
    <property type="match status" value="1"/>
</dbReference>
<dbReference type="SUPFAM" id="SSF74982">
    <property type="entry name" value="Small protein B (SmpB)"/>
    <property type="match status" value="1"/>
</dbReference>
<dbReference type="GO" id="GO:0003723">
    <property type="term" value="F:RNA binding"/>
    <property type="evidence" value="ECO:0007669"/>
    <property type="project" value="UniProtKB-KW"/>
</dbReference>
<name>A0A6J5SXA1_9CAUD</name>